<dbReference type="InterPro" id="IPR050091">
    <property type="entry name" value="PKS_NRPS_Biosynth_Enz"/>
</dbReference>
<dbReference type="SUPFAM" id="SSF51735">
    <property type="entry name" value="NAD(P)-binding Rossmann-fold domains"/>
    <property type="match status" value="2"/>
</dbReference>
<evidence type="ECO:0000256" key="2">
    <source>
        <dbReference type="ARBA" id="ARBA00022450"/>
    </source>
</evidence>
<evidence type="ECO:0000256" key="3">
    <source>
        <dbReference type="ARBA" id="ARBA00022553"/>
    </source>
</evidence>
<dbReference type="PANTHER" id="PTHR43775:SF23">
    <property type="entry name" value="FATTY ACID SYNTHASE 3"/>
    <property type="match status" value="1"/>
</dbReference>
<dbReference type="EC" id="3.1.2.14" evidence="1"/>
<dbReference type="InterPro" id="IPR013968">
    <property type="entry name" value="PKS_KR"/>
</dbReference>
<dbReference type="Pfam" id="PF00550">
    <property type="entry name" value="PP-binding"/>
    <property type="match status" value="1"/>
</dbReference>
<dbReference type="PANTHER" id="PTHR43775">
    <property type="entry name" value="FATTY ACID SYNTHASE"/>
    <property type="match status" value="1"/>
</dbReference>
<reference evidence="6 7" key="1">
    <citation type="submission" date="2023-03" db="EMBL/GenBank/DDBJ databases">
        <title>Genome insight into feeding habits of ladybird beetles.</title>
        <authorList>
            <person name="Li H.-S."/>
            <person name="Huang Y.-H."/>
            <person name="Pang H."/>
        </authorList>
    </citation>
    <scope>NUCLEOTIDE SEQUENCE [LARGE SCALE GENOMIC DNA]</scope>
    <source>
        <strain evidence="6">SYSU_2023b</strain>
        <tissue evidence="6">Whole body</tissue>
    </source>
</reference>
<gene>
    <name evidence="6" type="ORF">WA026_005161</name>
</gene>
<dbReference type="Gene3D" id="3.90.180.10">
    <property type="entry name" value="Medium-chain alcohol dehydrogenases, catalytic domain"/>
    <property type="match status" value="1"/>
</dbReference>
<dbReference type="Pfam" id="PF00975">
    <property type="entry name" value="Thioesterase"/>
    <property type="match status" value="1"/>
</dbReference>
<dbReference type="SMART" id="SM00829">
    <property type="entry name" value="PKS_ER"/>
    <property type="match status" value="1"/>
</dbReference>
<dbReference type="InterPro" id="IPR009081">
    <property type="entry name" value="PP-bd_ACP"/>
</dbReference>
<evidence type="ECO:0000313" key="6">
    <source>
        <dbReference type="EMBL" id="KAK9884211.1"/>
    </source>
</evidence>
<dbReference type="GO" id="GO:0006633">
    <property type="term" value="P:fatty acid biosynthetic process"/>
    <property type="evidence" value="ECO:0007669"/>
    <property type="project" value="TreeGrafter"/>
</dbReference>
<dbReference type="CDD" id="cd05195">
    <property type="entry name" value="enoyl_red"/>
    <property type="match status" value="1"/>
</dbReference>
<dbReference type="Proteomes" id="UP001431783">
    <property type="component" value="Unassembled WGS sequence"/>
</dbReference>
<keyword evidence="7" id="KW-1185">Reference proteome</keyword>
<dbReference type="Gene3D" id="1.10.1200.10">
    <property type="entry name" value="ACP-like"/>
    <property type="match status" value="1"/>
</dbReference>
<dbReference type="SMART" id="SM00823">
    <property type="entry name" value="PKS_PP"/>
    <property type="match status" value="1"/>
</dbReference>
<dbReference type="InterPro" id="IPR029058">
    <property type="entry name" value="AB_hydrolase_fold"/>
</dbReference>
<keyword evidence="3" id="KW-0597">Phosphoprotein</keyword>
<dbReference type="PROSITE" id="PS50075">
    <property type="entry name" value="CARRIER"/>
    <property type="match status" value="1"/>
</dbReference>
<dbReference type="InterPro" id="IPR001031">
    <property type="entry name" value="Thioesterase"/>
</dbReference>
<dbReference type="GO" id="GO:0016491">
    <property type="term" value="F:oxidoreductase activity"/>
    <property type="evidence" value="ECO:0007669"/>
    <property type="project" value="InterPro"/>
</dbReference>
<evidence type="ECO:0000313" key="7">
    <source>
        <dbReference type="Proteomes" id="UP001431783"/>
    </source>
</evidence>
<dbReference type="SMART" id="SM00822">
    <property type="entry name" value="PKS_KR"/>
    <property type="match status" value="1"/>
</dbReference>
<name>A0AAW1UTW4_9CUCU</name>
<keyword evidence="2" id="KW-0596">Phosphopantetheine</keyword>
<evidence type="ECO:0000259" key="5">
    <source>
        <dbReference type="PROSITE" id="PS50075"/>
    </source>
</evidence>
<feature type="domain" description="Carrier" evidence="5">
    <location>
        <begin position="768"/>
        <end position="847"/>
    </location>
</feature>
<comment type="caution">
    <text evidence="6">The sequence shown here is derived from an EMBL/GenBank/DDBJ whole genome shotgun (WGS) entry which is preliminary data.</text>
</comment>
<evidence type="ECO:0000256" key="1">
    <source>
        <dbReference type="ARBA" id="ARBA00012480"/>
    </source>
</evidence>
<dbReference type="InterPro" id="IPR020843">
    <property type="entry name" value="ER"/>
</dbReference>
<dbReference type="EMBL" id="JARQZJ010000092">
    <property type="protein sequence ID" value="KAK9884211.1"/>
    <property type="molecule type" value="Genomic_DNA"/>
</dbReference>
<keyword evidence="4" id="KW-0808">Transferase</keyword>
<dbReference type="CDD" id="cd08954">
    <property type="entry name" value="KR_1_FAS_SDR_x"/>
    <property type="match status" value="1"/>
</dbReference>
<dbReference type="FunFam" id="3.40.50.720:FF:000209">
    <property type="entry name" value="Polyketide synthase Pks12"/>
    <property type="match status" value="1"/>
</dbReference>
<dbReference type="Gene3D" id="3.40.50.720">
    <property type="entry name" value="NAD(P)-binding Rossmann-like Domain"/>
    <property type="match status" value="1"/>
</dbReference>
<dbReference type="Gene3D" id="3.40.50.1820">
    <property type="entry name" value="alpha/beta hydrolase"/>
    <property type="match status" value="1"/>
</dbReference>
<proteinExistence type="predicted"/>
<sequence length="1142" mass="127841">MVVGSKILQRPTIFQQALSALKTNGFILSREDLEFNENSTKLNNIDILTTYNTDTEKIILFRQSKTKNTTNKVIHVSNKDEDFGWLERLQEAAKNDEHTILYCQDEEENGLMGLFNCIRKEPGGMNTKCVLTFGNVPPFSQSEPFYERQLRKNMAVNVYKNGRWGTYRHLLMNNVEDVESEHFYANPLTRGDLSTIRWMEGELRLNSILPPGKTIVQIYYSPMNFRDVMTASGRISADVITMDRTKQECVQGFEFVGRDMRGRRVMGMMDRKALSTLVAADQYMLWSIPDHWTMEEAGTIPIVYTTVLFAFIQLGKIRRGESVLIHSGTGGVGQAAINIALSYGCEIFTTVGNSEKKQLLKKLFPKLKESHIGCSRDITFEEMVKKKTRGRGVDLVLNSLADDKLIASVRCLAPGGRFLEIGKFDLAKDSQLALMFLEGERSFHSVMMDLVMDSGTDVKKIVSDIFNQALRSGAVKPLNTTVFSMNEMEQAFRFMASGRHTGKVMIKIRDEEPEKIVLPKVTTFKGLPRYYCDSERSYVIVGGLGGFGLELADWLVLRGARRLILNSRNGVQNGYQSYRMRIWKSYGTLLKISTADVTTEEGCNQLISEAEEMGPVGGIFNLAVVLADSLLENQTKSSFEDSFNPKAVATKHLDVVTRRRCPLLRDFVVFSSVVCGRGNTGQTNYGMANSIMERICEKRKKDGFPGLAIEWGAVGDVGLVANMQELHTEIEIGGTLQQRINSCLQVMDSFLRQKESAIVSSIVVAEKKSGSGGADNIVDAVANILGIKKQTVSAHATLAEIGMDSMTAVEIKQTLEREFEVFLTAQDIRNLTLTRLQEIQSSGETTQLTSLDPHEPAGFQLVLRYIGDEASCKIPIVRLASLVEDESDAPLVFCFPGIEGFASTLKPMAAYLKAKVYGVQFCYDHPTSGHEDMVKEAITKIERIIKPNQPLHIITYSWGTTIGLDTMSCMEEKGYKGTLTCIDGSPELNSKMCQQELTTDTEEEFETILLCHFMALYMPYEIVKRNKEAMLTASNLQDRITVLIQASKGATSFSEEYLRASASAVYYRVKQVMSYEPKFKKIQSPARLCKPSRTLMNNLTEDYGLSEICNNFLGVSYFDGNHVSMLENIKLAESVNEFLGLN</sequence>
<accession>A0AAW1UTW4</accession>
<dbReference type="Pfam" id="PF13602">
    <property type="entry name" value="ADH_zinc_N_2"/>
    <property type="match status" value="1"/>
</dbReference>
<dbReference type="SUPFAM" id="SSF50129">
    <property type="entry name" value="GroES-like"/>
    <property type="match status" value="1"/>
</dbReference>
<dbReference type="InterPro" id="IPR011032">
    <property type="entry name" value="GroES-like_sf"/>
</dbReference>
<evidence type="ECO:0000256" key="4">
    <source>
        <dbReference type="ARBA" id="ARBA00022679"/>
    </source>
</evidence>
<dbReference type="InterPro" id="IPR049391">
    <property type="entry name" value="FAS_pseudo-KR"/>
</dbReference>
<dbReference type="GO" id="GO:0031177">
    <property type="term" value="F:phosphopantetheine binding"/>
    <property type="evidence" value="ECO:0007669"/>
    <property type="project" value="InterPro"/>
</dbReference>
<dbReference type="InterPro" id="IPR036736">
    <property type="entry name" value="ACP-like_sf"/>
</dbReference>
<dbReference type="AlphaFoldDB" id="A0AAW1UTW4"/>
<protein>
    <recommendedName>
        <fullName evidence="1">oleoyl-[acyl-carrier-protein] hydrolase</fullName>
        <ecNumber evidence="1">3.1.2.14</ecNumber>
    </recommendedName>
</protein>
<dbReference type="Pfam" id="PF21149">
    <property type="entry name" value="FAS_pseudo-KR"/>
    <property type="match status" value="1"/>
</dbReference>
<dbReference type="SUPFAM" id="SSF53474">
    <property type="entry name" value="alpha/beta-Hydrolases"/>
    <property type="match status" value="1"/>
</dbReference>
<dbReference type="SUPFAM" id="SSF47336">
    <property type="entry name" value="ACP-like"/>
    <property type="match status" value="1"/>
</dbReference>
<dbReference type="GO" id="GO:0016297">
    <property type="term" value="F:fatty acyl-[ACP] hydrolase activity"/>
    <property type="evidence" value="ECO:0007669"/>
    <property type="project" value="UniProtKB-EC"/>
</dbReference>
<dbReference type="InterPro" id="IPR036291">
    <property type="entry name" value="NAD(P)-bd_dom_sf"/>
</dbReference>
<dbReference type="Pfam" id="PF08659">
    <property type="entry name" value="KR"/>
    <property type="match status" value="1"/>
</dbReference>
<organism evidence="6 7">
    <name type="scientific">Henosepilachna vigintioctopunctata</name>
    <dbReference type="NCBI Taxonomy" id="420089"/>
    <lineage>
        <taxon>Eukaryota</taxon>
        <taxon>Metazoa</taxon>
        <taxon>Ecdysozoa</taxon>
        <taxon>Arthropoda</taxon>
        <taxon>Hexapoda</taxon>
        <taxon>Insecta</taxon>
        <taxon>Pterygota</taxon>
        <taxon>Neoptera</taxon>
        <taxon>Endopterygota</taxon>
        <taxon>Coleoptera</taxon>
        <taxon>Polyphaga</taxon>
        <taxon>Cucujiformia</taxon>
        <taxon>Coccinelloidea</taxon>
        <taxon>Coccinellidae</taxon>
        <taxon>Epilachninae</taxon>
        <taxon>Epilachnini</taxon>
        <taxon>Henosepilachna</taxon>
    </lineage>
</organism>
<dbReference type="GO" id="GO:0004312">
    <property type="term" value="F:fatty acid synthase activity"/>
    <property type="evidence" value="ECO:0007669"/>
    <property type="project" value="TreeGrafter"/>
</dbReference>
<dbReference type="InterPro" id="IPR057326">
    <property type="entry name" value="KR_dom"/>
</dbReference>
<dbReference type="InterPro" id="IPR020806">
    <property type="entry name" value="PKS_PP-bd"/>
</dbReference>